<protein>
    <submittedName>
        <fullName evidence="1">Uncharacterized protein</fullName>
    </submittedName>
</protein>
<accession>A0A0E9Q883</accession>
<sequence length="46" mass="5586">MLLRIRGYVTFEMLYIAAYPALPHVHHCRLNCAVHYKYSFYFLLHL</sequence>
<evidence type="ECO:0000313" key="1">
    <source>
        <dbReference type="EMBL" id="JAH12303.1"/>
    </source>
</evidence>
<dbReference type="EMBL" id="GBXM01096274">
    <property type="protein sequence ID" value="JAH12303.1"/>
    <property type="molecule type" value="Transcribed_RNA"/>
</dbReference>
<reference evidence="1" key="1">
    <citation type="submission" date="2014-11" db="EMBL/GenBank/DDBJ databases">
        <authorList>
            <person name="Amaro Gonzalez C."/>
        </authorList>
    </citation>
    <scope>NUCLEOTIDE SEQUENCE</scope>
</reference>
<reference evidence="1" key="2">
    <citation type="journal article" date="2015" name="Fish Shellfish Immunol.">
        <title>Early steps in the European eel (Anguilla anguilla)-Vibrio vulnificus interaction in the gills: Role of the RtxA13 toxin.</title>
        <authorList>
            <person name="Callol A."/>
            <person name="Pajuelo D."/>
            <person name="Ebbesson L."/>
            <person name="Teles M."/>
            <person name="MacKenzie S."/>
            <person name="Amaro C."/>
        </authorList>
    </citation>
    <scope>NUCLEOTIDE SEQUENCE</scope>
</reference>
<organism evidence="1">
    <name type="scientific">Anguilla anguilla</name>
    <name type="common">European freshwater eel</name>
    <name type="synonym">Muraena anguilla</name>
    <dbReference type="NCBI Taxonomy" id="7936"/>
    <lineage>
        <taxon>Eukaryota</taxon>
        <taxon>Metazoa</taxon>
        <taxon>Chordata</taxon>
        <taxon>Craniata</taxon>
        <taxon>Vertebrata</taxon>
        <taxon>Euteleostomi</taxon>
        <taxon>Actinopterygii</taxon>
        <taxon>Neopterygii</taxon>
        <taxon>Teleostei</taxon>
        <taxon>Anguilliformes</taxon>
        <taxon>Anguillidae</taxon>
        <taxon>Anguilla</taxon>
    </lineage>
</organism>
<dbReference type="AlphaFoldDB" id="A0A0E9Q883"/>
<name>A0A0E9Q883_ANGAN</name>
<proteinExistence type="predicted"/>